<feature type="region of interest" description="Disordered" evidence="5">
    <location>
        <begin position="1"/>
        <end position="22"/>
    </location>
</feature>
<protein>
    <submittedName>
        <fullName evidence="7">ABC transporter substrate-binding protein</fullName>
    </submittedName>
</protein>
<feature type="compositionally biased region" description="Basic and acidic residues" evidence="5">
    <location>
        <begin position="1"/>
        <end position="11"/>
    </location>
</feature>
<evidence type="ECO:0000256" key="3">
    <source>
        <dbReference type="ARBA" id="ARBA00022989"/>
    </source>
</evidence>
<proteinExistence type="predicted"/>
<dbReference type="InterPro" id="IPR028082">
    <property type="entry name" value="Peripla_BP_I"/>
</dbReference>
<dbReference type="Gene3D" id="3.40.50.2300">
    <property type="match status" value="2"/>
</dbReference>
<evidence type="ECO:0000313" key="8">
    <source>
        <dbReference type="Proteomes" id="UP001604335"/>
    </source>
</evidence>
<keyword evidence="2" id="KW-0812">Transmembrane</keyword>
<sequence length="449" mass="46520">MTAMPEHHDPMKPQLTSQARQPRRAWPALMAVAALTSLLGACAGQPNASPAGGSPEAAAPTDGLKLGALLPTTGDLQSIGQPMSEVLPLAVETINACGGVNGKPVSLVLADDQTDPTVGVEGMTKLVEVDKVAGVVGSFASSVSGAAVDVAVRNKVMMISPGSTSPVFTERAKKGEFQGFWARTAPPDTYQAEALAKLAFERGHKRVATIVINNDYGVGFEQKFIAAFKKLGGTVVNEAKPTRYDPKAATFESEVNAAFSQKPDAVAAILYVESGALLLKAAYEQGLSKGVQIMLTDGMKTDDLAKQVGMGSDGKPIVAGAIGTVPGADGESLTALAELVQRKLNKAPAAFVPQTWDAVMLMALAAQAAGENTGTGIQSKIREVSSGDGEAVTDVCKGLELLKAGKKINYQGASGNVDIDENGDVVGNYDVWNVESDGKISIKGKVKLQ</sequence>
<dbReference type="Pfam" id="PF01094">
    <property type="entry name" value="ANF_receptor"/>
    <property type="match status" value="1"/>
</dbReference>
<organism evidence="7 8">
    <name type="scientific">Limnothrix redekei LRLZ20PSL1</name>
    <dbReference type="NCBI Taxonomy" id="3112953"/>
    <lineage>
        <taxon>Bacteria</taxon>
        <taxon>Bacillati</taxon>
        <taxon>Cyanobacteriota</taxon>
        <taxon>Cyanophyceae</taxon>
        <taxon>Pseudanabaenales</taxon>
        <taxon>Pseudanabaenaceae</taxon>
        <taxon>Limnothrix</taxon>
    </lineage>
</organism>
<dbReference type="PANTHER" id="PTHR30483">
    <property type="entry name" value="LEUCINE-SPECIFIC-BINDING PROTEIN"/>
    <property type="match status" value="1"/>
</dbReference>
<keyword evidence="4" id="KW-0472">Membrane</keyword>
<evidence type="ECO:0000259" key="6">
    <source>
        <dbReference type="Pfam" id="PF01094"/>
    </source>
</evidence>
<evidence type="ECO:0000256" key="2">
    <source>
        <dbReference type="ARBA" id="ARBA00022692"/>
    </source>
</evidence>
<dbReference type="CDD" id="cd06346">
    <property type="entry name" value="PBP1_ABC_ligand_binding-like"/>
    <property type="match status" value="1"/>
</dbReference>
<comment type="caution">
    <text evidence="7">The sequence shown here is derived from an EMBL/GenBank/DDBJ whole genome shotgun (WGS) entry which is preliminary data.</text>
</comment>
<keyword evidence="3" id="KW-1133">Transmembrane helix</keyword>
<reference evidence="8" key="1">
    <citation type="journal article" date="2024" name="Algal Res.">
        <title>Biochemical, toxicological and genomic investigation of a high-biomass producing Limnothrix strain isolated from Italian shallow drinking water reservoir.</title>
        <authorList>
            <person name="Simonazzi M."/>
            <person name="Shishido T.K."/>
            <person name="Delbaje E."/>
            <person name="Wahlsten M."/>
            <person name="Fewer D.P."/>
            <person name="Sivonen K."/>
            <person name="Pezzolesi L."/>
            <person name="Pistocchi R."/>
        </authorList>
    </citation>
    <scope>NUCLEOTIDE SEQUENCE [LARGE SCALE GENOMIC DNA]</scope>
    <source>
        <strain evidence="8">LRLZ20PSL1</strain>
    </source>
</reference>
<keyword evidence="8" id="KW-1185">Reference proteome</keyword>
<dbReference type="EMBL" id="JAZAQF010000057">
    <property type="protein sequence ID" value="MFG3817875.1"/>
    <property type="molecule type" value="Genomic_DNA"/>
</dbReference>
<evidence type="ECO:0000256" key="1">
    <source>
        <dbReference type="ARBA" id="ARBA00004370"/>
    </source>
</evidence>
<feature type="domain" description="Receptor ligand binding region" evidence="6">
    <location>
        <begin position="85"/>
        <end position="435"/>
    </location>
</feature>
<evidence type="ECO:0000313" key="7">
    <source>
        <dbReference type="EMBL" id="MFG3817875.1"/>
    </source>
</evidence>
<name>A0ABW7C9N3_9CYAN</name>
<dbReference type="SUPFAM" id="SSF53822">
    <property type="entry name" value="Periplasmic binding protein-like I"/>
    <property type="match status" value="1"/>
</dbReference>
<evidence type="ECO:0000256" key="4">
    <source>
        <dbReference type="ARBA" id="ARBA00023136"/>
    </source>
</evidence>
<gene>
    <name evidence="7" type="ORF">VPK24_09530</name>
</gene>
<dbReference type="InterPro" id="IPR051010">
    <property type="entry name" value="BCAA_transport"/>
</dbReference>
<evidence type="ECO:0000256" key="5">
    <source>
        <dbReference type="SAM" id="MobiDB-lite"/>
    </source>
</evidence>
<comment type="subcellular location">
    <subcellularLocation>
        <location evidence="1">Membrane</location>
    </subcellularLocation>
</comment>
<accession>A0ABW7C9N3</accession>
<dbReference type="PANTHER" id="PTHR30483:SF6">
    <property type="entry name" value="PERIPLASMIC BINDING PROTEIN OF ABC TRANSPORTER FOR NATURAL AMINO ACIDS"/>
    <property type="match status" value="1"/>
</dbReference>
<dbReference type="InterPro" id="IPR001828">
    <property type="entry name" value="ANF_lig-bd_rcpt"/>
</dbReference>
<dbReference type="Proteomes" id="UP001604335">
    <property type="component" value="Unassembled WGS sequence"/>
</dbReference>